<dbReference type="EMBL" id="JBFOLJ010000007">
    <property type="protein sequence ID" value="KAL2521809.1"/>
    <property type="molecule type" value="Genomic_DNA"/>
</dbReference>
<dbReference type="Proteomes" id="UP001604277">
    <property type="component" value="Unassembled WGS sequence"/>
</dbReference>
<evidence type="ECO:0000313" key="2">
    <source>
        <dbReference type="Proteomes" id="UP001604277"/>
    </source>
</evidence>
<gene>
    <name evidence="1" type="ORF">Fot_25732</name>
</gene>
<reference evidence="2" key="1">
    <citation type="submission" date="2024-07" db="EMBL/GenBank/DDBJ databases">
        <title>Two chromosome-level genome assemblies of Korean endemic species Abeliophyllum distichum and Forsythia ovata (Oleaceae).</title>
        <authorList>
            <person name="Jang H."/>
        </authorList>
    </citation>
    <scope>NUCLEOTIDE SEQUENCE [LARGE SCALE GENOMIC DNA]</scope>
</reference>
<comment type="caution">
    <text evidence="1">The sequence shown here is derived from an EMBL/GenBank/DDBJ whole genome shotgun (WGS) entry which is preliminary data.</text>
</comment>
<name>A0ABD1U9X5_9LAMI</name>
<protein>
    <submittedName>
        <fullName evidence="1">Protein PELPK1-like</fullName>
    </submittedName>
</protein>
<keyword evidence="2" id="KW-1185">Reference proteome</keyword>
<accession>A0ABD1U9X5</accession>
<evidence type="ECO:0000313" key="1">
    <source>
        <dbReference type="EMBL" id="KAL2521809.1"/>
    </source>
</evidence>
<sequence>MVSRGVKRAEHYPQFSIRPRIKPVGPQQLFASVSNHRIIISELAHEQCCTAPIANYATCHSKLPQPLIPKVAQPPLPAVPNLPQATLPPLPAMPTVPTLPKPTLPPIPSSQFPSLRCQIQHCPQCQR</sequence>
<organism evidence="1 2">
    <name type="scientific">Forsythia ovata</name>
    <dbReference type="NCBI Taxonomy" id="205694"/>
    <lineage>
        <taxon>Eukaryota</taxon>
        <taxon>Viridiplantae</taxon>
        <taxon>Streptophyta</taxon>
        <taxon>Embryophyta</taxon>
        <taxon>Tracheophyta</taxon>
        <taxon>Spermatophyta</taxon>
        <taxon>Magnoliopsida</taxon>
        <taxon>eudicotyledons</taxon>
        <taxon>Gunneridae</taxon>
        <taxon>Pentapetalae</taxon>
        <taxon>asterids</taxon>
        <taxon>lamiids</taxon>
        <taxon>Lamiales</taxon>
        <taxon>Oleaceae</taxon>
        <taxon>Forsythieae</taxon>
        <taxon>Forsythia</taxon>
    </lineage>
</organism>
<dbReference type="AlphaFoldDB" id="A0ABD1U9X5"/>
<proteinExistence type="predicted"/>